<proteinExistence type="predicted"/>
<reference evidence="3" key="1">
    <citation type="submission" date="2021-01" db="EMBL/GenBank/DDBJ databases">
        <title>Whole genome shotgun sequence of Actinoplanes siamensis NBRC 109076.</title>
        <authorList>
            <person name="Komaki H."/>
            <person name="Tamura T."/>
        </authorList>
    </citation>
    <scope>NUCLEOTIDE SEQUENCE</scope>
    <source>
        <strain evidence="3">NBRC 109076</strain>
    </source>
</reference>
<gene>
    <name evidence="3" type="ORF">Asi03nite_41580</name>
</gene>
<dbReference type="EMBL" id="BOMW01000037">
    <property type="protein sequence ID" value="GIF06620.1"/>
    <property type="molecule type" value="Genomic_DNA"/>
</dbReference>
<dbReference type="RefSeq" id="WP_203682058.1">
    <property type="nucleotide sequence ID" value="NZ_BOMW01000037.1"/>
</dbReference>
<feature type="signal peptide" evidence="2">
    <location>
        <begin position="1"/>
        <end position="17"/>
    </location>
</feature>
<evidence type="ECO:0000256" key="2">
    <source>
        <dbReference type="SAM" id="SignalP"/>
    </source>
</evidence>
<protein>
    <recommendedName>
        <fullName evidence="5">Ig-like domain-containing protein</fullName>
    </recommendedName>
</protein>
<keyword evidence="2" id="KW-0732">Signal</keyword>
<organism evidence="3 4">
    <name type="scientific">Actinoplanes siamensis</name>
    <dbReference type="NCBI Taxonomy" id="1223317"/>
    <lineage>
        <taxon>Bacteria</taxon>
        <taxon>Bacillati</taxon>
        <taxon>Actinomycetota</taxon>
        <taxon>Actinomycetes</taxon>
        <taxon>Micromonosporales</taxon>
        <taxon>Micromonosporaceae</taxon>
        <taxon>Actinoplanes</taxon>
    </lineage>
</organism>
<sequence length="144" mass="15061">MNDRTLNTLLAVPTALAAGVLPPTGGVTVAPETGFDIVATVSTGPSSADGVRDCRTSPEPATAQAPDGLAIDRQTVKVEWLNARGSDNGYHITYDDHVAVTDGVRDERRVMRIAVTTHACSFKGVRGNSGRSTVRVTGTYVPAP</sequence>
<evidence type="ECO:0000256" key="1">
    <source>
        <dbReference type="SAM" id="MobiDB-lite"/>
    </source>
</evidence>
<keyword evidence="4" id="KW-1185">Reference proteome</keyword>
<dbReference type="Proteomes" id="UP000629619">
    <property type="component" value="Unassembled WGS sequence"/>
</dbReference>
<comment type="caution">
    <text evidence="3">The sequence shown here is derived from an EMBL/GenBank/DDBJ whole genome shotgun (WGS) entry which is preliminary data.</text>
</comment>
<feature type="region of interest" description="Disordered" evidence="1">
    <location>
        <begin position="44"/>
        <end position="64"/>
    </location>
</feature>
<evidence type="ECO:0008006" key="5">
    <source>
        <dbReference type="Google" id="ProtNLM"/>
    </source>
</evidence>
<feature type="chain" id="PRO_5037862885" description="Ig-like domain-containing protein" evidence="2">
    <location>
        <begin position="18"/>
        <end position="144"/>
    </location>
</feature>
<evidence type="ECO:0000313" key="3">
    <source>
        <dbReference type="EMBL" id="GIF06620.1"/>
    </source>
</evidence>
<evidence type="ECO:0000313" key="4">
    <source>
        <dbReference type="Proteomes" id="UP000629619"/>
    </source>
</evidence>
<accession>A0A919N9B1</accession>
<name>A0A919N9B1_9ACTN</name>
<dbReference type="AlphaFoldDB" id="A0A919N9B1"/>